<proteinExistence type="inferred from homology"/>
<dbReference type="GO" id="GO:0005524">
    <property type="term" value="F:ATP binding"/>
    <property type="evidence" value="ECO:0007669"/>
    <property type="project" value="UniProtKB-KW"/>
</dbReference>
<dbReference type="KEGG" id="sti:Sthe_0733"/>
<dbReference type="Proteomes" id="UP000002027">
    <property type="component" value="Chromosome 1"/>
</dbReference>
<dbReference type="AlphaFoldDB" id="D1C1Q3"/>
<evidence type="ECO:0000313" key="7">
    <source>
        <dbReference type="EMBL" id="ACZ38170.1"/>
    </source>
</evidence>
<evidence type="ECO:0000256" key="2">
    <source>
        <dbReference type="ARBA" id="ARBA00022679"/>
    </source>
</evidence>
<feature type="domain" description="Carbohydrate kinase PfkB" evidence="6">
    <location>
        <begin position="7"/>
        <end position="300"/>
    </location>
</feature>
<dbReference type="InterPro" id="IPR050306">
    <property type="entry name" value="PfkB_Carbo_kinase"/>
</dbReference>
<dbReference type="CDD" id="cd01167">
    <property type="entry name" value="bac_FRK"/>
    <property type="match status" value="1"/>
</dbReference>
<dbReference type="InterPro" id="IPR029056">
    <property type="entry name" value="Ribokinase-like"/>
</dbReference>
<keyword evidence="2" id="KW-0808">Transferase</keyword>
<keyword evidence="4" id="KW-0418">Kinase</keyword>
<organism evidence="7 8">
    <name type="scientific">Sphaerobacter thermophilus (strain ATCC 49802 / DSM 20745 / KCCM 41009 / NCIMB 13125 / S 6022)</name>
    <dbReference type="NCBI Taxonomy" id="479434"/>
    <lineage>
        <taxon>Bacteria</taxon>
        <taxon>Pseudomonadati</taxon>
        <taxon>Thermomicrobiota</taxon>
        <taxon>Thermomicrobia</taxon>
        <taxon>Sphaerobacterales</taxon>
        <taxon>Sphaerobacterineae</taxon>
        <taxon>Sphaerobacteraceae</taxon>
        <taxon>Sphaerobacter</taxon>
    </lineage>
</organism>
<dbReference type="PANTHER" id="PTHR43085:SF1">
    <property type="entry name" value="PSEUDOURIDINE KINASE-RELATED"/>
    <property type="match status" value="1"/>
</dbReference>
<keyword evidence="5" id="KW-0067">ATP-binding</keyword>
<evidence type="ECO:0000259" key="6">
    <source>
        <dbReference type="Pfam" id="PF00294"/>
    </source>
</evidence>
<evidence type="ECO:0000256" key="5">
    <source>
        <dbReference type="ARBA" id="ARBA00022840"/>
    </source>
</evidence>
<evidence type="ECO:0000256" key="1">
    <source>
        <dbReference type="ARBA" id="ARBA00010688"/>
    </source>
</evidence>
<evidence type="ECO:0000313" key="8">
    <source>
        <dbReference type="Proteomes" id="UP000002027"/>
    </source>
</evidence>
<evidence type="ECO:0000256" key="4">
    <source>
        <dbReference type="ARBA" id="ARBA00022777"/>
    </source>
</evidence>
<keyword evidence="3" id="KW-0547">Nucleotide-binding</keyword>
<dbReference type="STRING" id="479434.Sthe_0733"/>
<sequence>MTTPAPVLCLGEILIDLIGHPPGPAAAVESFVPRVGGAPANVAVALARLGVPSAFVGAVAADDPFAPVLLDRLATEGVDTRWVRRVSAAQTRLAVVTGPAGQRGFTFYGHPPADSLLSPDDLPAEAIAGAAALYLGALPLTTEPSRSAALRAVDLAIAAGVPVCFDPNPRPQFLAAGAAAREACWRIARAVTVLKVSAEDMTILGITTDDLPDVAPRARLRVLSHGAAGCDYWTPEMSGHQPAFVVQTVDETGAGDAFTAALIARGVATGFHYSADDIAFAAAVGALATTRHGAIDALPTTADVAAFLARTARDHASRQDCGTHPAGS</sequence>
<reference evidence="8" key="1">
    <citation type="submission" date="2009-11" db="EMBL/GenBank/DDBJ databases">
        <title>The complete chromosome 1 of Sphaerobacter thermophilus DSM 20745.</title>
        <authorList>
            <person name="Lucas S."/>
            <person name="Copeland A."/>
            <person name="Lapidus A."/>
            <person name="Glavina del Rio T."/>
            <person name="Dalin E."/>
            <person name="Tice H."/>
            <person name="Bruce D."/>
            <person name="Goodwin L."/>
            <person name="Pitluck S."/>
            <person name="Kyrpides N."/>
            <person name="Mavromatis K."/>
            <person name="Ivanova N."/>
            <person name="Mikhailova N."/>
            <person name="LaButti K.M."/>
            <person name="Clum A."/>
            <person name="Sun H.I."/>
            <person name="Brettin T."/>
            <person name="Detter J.C."/>
            <person name="Han C."/>
            <person name="Larimer F."/>
            <person name="Land M."/>
            <person name="Hauser L."/>
            <person name="Markowitz V."/>
            <person name="Cheng J.F."/>
            <person name="Hugenholtz P."/>
            <person name="Woyke T."/>
            <person name="Wu D."/>
            <person name="Steenblock K."/>
            <person name="Schneider S."/>
            <person name="Pukall R."/>
            <person name="Goeker M."/>
            <person name="Klenk H.P."/>
            <person name="Eisen J.A."/>
        </authorList>
    </citation>
    <scope>NUCLEOTIDE SEQUENCE [LARGE SCALE GENOMIC DNA]</scope>
    <source>
        <strain evidence="8">ATCC 49802 / DSM 20745 / S 6022</strain>
    </source>
</reference>
<dbReference type="HOGENOM" id="CLU_027634_6_1_0"/>
<dbReference type="EMBL" id="CP001823">
    <property type="protein sequence ID" value="ACZ38170.1"/>
    <property type="molecule type" value="Genomic_DNA"/>
</dbReference>
<dbReference type="GO" id="GO:0016301">
    <property type="term" value="F:kinase activity"/>
    <property type="evidence" value="ECO:0007669"/>
    <property type="project" value="UniProtKB-KW"/>
</dbReference>
<comment type="similarity">
    <text evidence="1">Belongs to the carbohydrate kinase PfkB family.</text>
</comment>
<evidence type="ECO:0000256" key="3">
    <source>
        <dbReference type="ARBA" id="ARBA00022741"/>
    </source>
</evidence>
<dbReference type="RefSeq" id="WP_012871217.1">
    <property type="nucleotide sequence ID" value="NC_013523.1"/>
</dbReference>
<dbReference type="InterPro" id="IPR011611">
    <property type="entry name" value="PfkB_dom"/>
</dbReference>
<dbReference type="InParanoid" id="D1C1Q3"/>
<dbReference type="eggNOG" id="COG0524">
    <property type="taxonomic scope" value="Bacteria"/>
</dbReference>
<dbReference type="FunCoup" id="D1C1Q3">
    <property type="interactions" value="39"/>
</dbReference>
<keyword evidence="8" id="KW-1185">Reference proteome</keyword>
<dbReference type="Pfam" id="PF00294">
    <property type="entry name" value="PfkB"/>
    <property type="match status" value="1"/>
</dbReference>
<accession>D1C1Q3</accession>
<dbReference type="PANTHER" id="PTHR43085">
    <property type="entry name" value="HEXOKINASE FAMILY MEMBER"/>
    <property type="match status" value="1"/>
</dbReference>
<gene>
    <name evidence="7" type="ordered locus">Sthe_0733</name>
</gene>
<dbReference type="Gene3D" id="3.40.1190.20">
    <property type="match status" value="1"/>
</dbReference>
<reference evidence="7 8" key="2">
    <citation type="journal article" date="2010" name="Stand. Genomic Sci.">
        <title>Complete genome sequence of Desulfohalobium retbaense type strain (HR(100)).</title>
        <authorList>
            <person name="Spring S."/>
            <person name="Nolan M."/>
            <person name="Lapidus A."/>
            <person name="Glavina Del Rio T."/>
            <person name="Copeland A."/>
            <person name="Tice H."/>
            <person name="Cheng J.F."/>
            <person name="Lucas S."/>
            <person name="Land M."/>
            <person name="Chen F."/>
            <person name="Bruce D."/>
            <person name="Goodwin L."/>
            <person name="Pitluck S."/>
            <person name="Ivanova N."/>
            <person name="Mavromatis K."/>
            <person name="Mikhailova N."/>
            <person name="Pati A."/>
            <person name="Chen A."/>
            <person name="Palaniappan K."/>
            <person name="Hauser L."/>
            <person name="Chang Y.J."/>
            <person name="Jeffries C.D."/>
            <person name="Munk C."/>
            <person name="Kiss H."/>
            <person name="Chain P."/>
            <person name="Han C."/>
            <person name="Brettin T."/>
            <person name="Detter J.C."/>
            <person name="Schuler E."/>
            <person name="Goker M."/>
            <person name="Rohde M."/>
            <person name="Bristow J."/>
            <person name="Eisen J.A."/>
            <person name="Markowitz V."/>
            <person name="Hugenholtz P."/>
            <person name="Kyrpides N.C."/>
            <person name="Klenk H.P."/>
        </authorList>
    </citation>
    <scope>NUCLEOTIDE SEQUENCE [LARGE SCALE GENOMIC DNA]</scope>
    <source>
        <strain evidence="8">ATCC 49802 / DSM 20745 / S 6022</strain>
    </source>
</reference>
<protein>
    <submittedName>
        <fullName evidence="7">PfkB domain protein</fullName>
    </submittedName>
</protein>
<name>D1C1Q3_SPHTD</name>
<dbReference type="SUPFAM" id="SSF53613">
    <property type="entry name" value="Ribokinase-like"/>
    <property type="match status" value="1"/>
</dbReference>